<dbReference type="NCBIfam" id="TIGR00254">
    <property type="entry name" value="GGDEF"/>
    <property type="match status" value="1"/>
</dbReference>
<dbReference type="InterPro" id="IPR050706">
    <property type="entry name" value="Cyclic-di-GMP_PDE-like"/>
</dbReference>
<dbReference type="InterPro" id="IPR043128">
    <property type="entry name" value="Rev_trsase/Diguanyl_cyclase"/>
</dbReference>
<keyword evidence="1" id="KW-1133">Transmembrane helix</keyword>
<dbReference type="GO" id="GO:0071111">
    <property type="term" value="F:cyclic-guanylate-specific phosphodiesterase activity"/>
    <property type="evidence" value="ECO:0007669"/>
    <property type="project" value="InterPro"/>
</dbReference>
<dbReference type="InterPro" id="IPR001633">
    <property type="entry name" value="EAL_dom"/>
</dbReference>
<dbReference type="PANTHER" id="PTHR33121:SF23">
    <property type="entry name" value="CYCLIC DI-GMP PHOSPHODIESTERASE PDEB"/>
    <property type="match status" value="1"/>
</dbReference>
<dbReference type="PROSITE" id="PS50883">
    <property type="entry name" value="EAL"/>
    <property type="match status" value="1"/>
</dbReference>
<proteinExistence type="predicted"/>
<evidence type="ECO:0000259" key="2">
    <source>
        <dbReference type="PROSITE" id="PS50883"/>
    </source>
</evidence>
<dbReference type="PROSITE" id="PS50887">
    <property type="entry name" value="GGDEF"/>
    <property type="match status" value="1"/>
</dbReference>
<evidence type="ECO:0000256" key="1">
    <source>
        <dbReference type="SAM" id="Phobius"/>
    </source>
</evidence>
<dbReference type="STRING" id="584787.GCA_001247655_01137"/>
<evidence type="ECO:0000259" key="3">
    <source>
        <dbReference type="PROSITE" id="PS50887"/>
    </source>
</evidence>
<dbReference type="CDD" id="cd01949">
    <property type="entry name" value="GGDEF"/>
    <property type="match status" value="1"/>
</dbReference>
<sequence>MSGLTPHRLLPVALLLFLWTLLGSTGYWVIEQSRAHQRQQTHILALQIRERLKTFATERQAAIKQLASVWPETHPNTENWFAQEAGNLQNMLPGLGYLAWVDGSGALRIARQEKVPQGCQWLWGSEPINARLGAIRYGIALCQVLPTIIDSALATGFAAAVRLDEQAVYALGHPGEVTIREPFIWFNKNLQLELSPIAGLNGHLYLMLGCAMVVALMLSVLMHFSLKRAWALNRSRGIFQAASKASVDGLLVFTPDGGEWHLAEYNDSAVRLVSPAPDMTLSAFCEALAAPSLTGQLAALDIGDSIITSLEPVAGRSLHLQGVRAKSNLAITVRDITQLKLAEADLAAREAKYRRLIEGLRGHLVFSLDERGEPEFLSKGAAELFGNEDIGEVFSQLRGQQRWREAKQRLNSGEDSVRVQLPLRINEVERHIEVVLSKVEFGFEGLLRDVTDEAELMRRIRHQASHDALTGLANRYAFDKALTKAWQQGTACQALLLMDLDQFKLVNDRFGHEKGDQLLLGVAERLSSALAPQAFIARLGGDEFAVVLSGEDLPGQGQQLLDALRQAPVAAGEHQFPITASMGLVPFGAASDTADLKRIADMAAYAAKEAGGDRLQCYRDGDGWLKAREETMVWAEKVRSAISEHRLALAVQSIARTEQPTTVVHREVLVRLWDNGELIPAWRFIPAAERYGLMVALDKAVIAKGLAWLATRPAERLAFNLSGASLSDQGFCQWLLATLKEGQLAPERLCFEVTETAVIEHLGHATELMDALRALGCTLSLDDFGSGMSSLSYLKALPVDHIKIDGAFIREIKNTHFDRVAVRTIASLARALGKVTIAEYVTDQATLTLLKRLGVDMVQGYAIDQPTLLEELQSLPATMA</sequence>
<dbReference type="InterPro" id="IPR035965">
    <property type="entry name" value="PAS-like_dom_sf"/>
</dbReference>
<feature type="domain" description="GGDEF" evidence="3">
    <location>
        <begin position="491"/>
        <end position="620"/>
    </location>
</feature>
<accession>A0A3N1PHS0</accession>
<dbReference type="PANTHER" id="PTHR33121">
    <property type="entry name" value="CYCLIC DI-GMP PHOSPHODIESTERASE PDEF"/>
    <property type="match status" value="1"/>
</dbReference>
<name>A0A3N1PHS0_9GAMM</name>
<dbReference type="AlphaFoldDB" id="A0A3N1PHS0"/>
<evidence type="ECO:0000313" key="4">
    <source>
        <dbReference type="EMBL" id="ROQ27619.1"/>
    </source>
</evidence>
<dbReference type="SMART" id="SM00052">
    <property type="entry name" value="EAL"/>
    <property type="match status" value="1"/>
</dbReference>
<dbReference type="SUPFAM" id="SSF55073">
    <property type="entry name" value="Nucleotide cyclase"/>
    <property type="match status" value="1"/>
</dbReference>
<dbReference type="SMART" id="SM00267">
    <property type="entry name" value="GGDEF"/>
    <property type="match status" value="1"/>
</dbReference>
<dbReference type="Pfam" id="PF00563">
    <property type="entry name" value="EAL"/>
    <property type="match status" value="1"/>
</dbReference>
<keyword evidence="5" id="KW-1185">Reference proteome</keyword>
<reference evidence="4 5" key="1">
    <citation type="submission" date="2018-11" db="EMBL/GenBank/DDBJ databases">
        <title>Genomic Encyclopedia of Type Strains, Phase IV (KMG-IV): sequencing the most valuable type-strain genomes for metagenomic binning, comparative biology and taxonomic classification.</title>
        <authorList>
            <person name="Goeker M."/>
        </authorList>
    </citation>
    <scope>NUCLEOTIDE SEQUENCE [LARGE SCALE GENOMIC DNA]</scope>
    <source>
        <strain evidence="4 5">DSM 21945</strain>
    </source>
</reference>
<evidence type="ECO:0000313" key="5">
    <source>
        <dbReference type="Proteomes" id="UP000268033"/>
    </source>
</evidence>
<dbReference type="SUPFAM" id="SSF141868">
    <property type="entry name" value="EAL domain-like"/>
    <property type="match status" value="1"/>
</dbReference>
<gene>
    <name evidence="4" type="ORF">EDC28_104272</name>
</gene>
<dbReference type="Gene3D" id="3.30.70.270">
    <property type="match status" value="1"/>
</dbReference>
<dbReference type="Proteomes" id="UP000268033">
    <property type="component" value="Unassembled WGS sequence"/>
</dbReference>
<organism evidence="4 5">
    <name type="scientific">Gallaecimonas pentaromativorans</name>
    <dbReference type="NCBI Taxonomy" id="584787"/>
    <lineage>
        <taxon>Bacteria</taxon>
        <taxon>Pseudomonadati</taxon>
        <taxon>Pseudomonadota</taxon>
        <taxon>Gammaproteobacteria</taxon>
        <taxon>Enterobacterales</taxon>
        <taxon>Gallaecimonadaceae</taxon>
        <taxon>Gallaecimonas</taxon>
    </lineage>
</organism>
<dbReference type="CDD" id="cd01948">
    <property type="entry name" value="EAL"/>
    <property type="match status" value="1"/>
</dbReference>
<dbReference type="EMBL" id="RJUL01000004">
    <property type="protein sequence ID" value="ROQ27619.1"/>
    <property type="molecule type" value="Genomic_DNA"/>
</dbReference>
<feature type="domain" description="EAL" evidence="2">
    <location>
        <begin position="631"/>
        <end position="880"/>
    </location>
</feature>
<dbReference type="Pfam" id="PF00990">
    <property type="entry name" value="GGDEF"/>
    <property type="match status" value="1"/>
</dbReference>
<dbReference type="InterPro" id="IPR029787">
    <property type="entry name" value="Nucleotide_cyclase"/>
</dbReference>
<comment type="caution">
    <text evidence="4">The sequence shown here is derived from an EMBL/GenBank/DDBJ whole genome shotgun (WGS) entry which is preliminary data.</text>
</comment>
<protein>
    <submittedName>
        <fullName evidence="4">Diguanylate cyclase (GGDEF)-like protein</fullName>
    </submittedName>
</protein>
<feature type="transmembrane region" description="Helical" evidence="1">
    <location>
        <begin position="204"/>
        <end position="226"/>
    </location>
</feature>
<dbReference type="Gene3D" id="3.20.20.450">
    <property type="entry name" value="EAL domain"/>
    <property type="match status" value="1"/>
</dbReference>
<dbReference type="SUPFAM" id="SSF55785">
    <property type="entry name" value="PYP-like sensor domain (PAS domain)"/>
    <property type="match status" value="1"/>
</dbReference>
<keyword evidence="1" id="KW-0472">Membrane</keyword>
<dbReference type="RefSeq" id="WP_123421415.1">
    <property type="nucleotide sequence ID" value="NZ_RJUL01000004.1"/>
</dbReference>
<keyword evidence="1" id="KW-0812">Transmembrane</keyword>
<dbReference type="InterPro" id="IPR000160">
    <property type="entry name" value="GGDEF_dom"/>
</dbReference>
<dbReference type="InterPro" id="IPR035919">
    <property type="entry name" value="EAL_sf"/>
</dbReference>